<reference evidence="2" key="1">
    <citation type="submission" date="2020-09" db="EMBL/GenBank/DDBJ databases">
        <title>A novel bacterium of genus Paenibacillus, isolated from South China Sea.</title>
        <authorList>
            <person name="Huang H."/>
            <person name="Mo K."/>
            <person name="Hu Y."/>
        </authorList>
    </citation>
    <scope>NUCLEOTIDE SEQUENCE</scope>
    <source>
        <strain evidence="2">IB182363</strain>
    </source>
</reference>
<keyword evidence="1" id="KW-0812">Transmembrane</keyword>
<sequence length="176" mass="19147">MTKAEFFDMLDQKLRGVPEPDRTQIIQRYEDLFHHALASGETEEQVVHRILYQGSGAAAPAAPGSKKSDSSLRLILGGFALILFNLIFVLGPFIAVCAVLFSLGLAGIILLTSPLVYYFANGIPDSLLEMLFVIFSCTALFGLGLILTVGVSYVGPKFMLLIKKYIGLNVKAARGY</sequence>
<dbReference type="AlphaFoldDB" id="A0A927H1P4"/>
<dbReference type="RefSeq" id="WP_190929285.1">
    <property type="nucleotide sequence ID" value="NZ_JACXJA010000021.1"/>
</dbReference>
<feature type="transmembrane region" description="Helical" evidence="1">
    <location>
        <begin position="131"/>
        <end position="154"/>
    </location>
</feature>
<evidence type="ECO:0000313" key="2">
    <source>
        <dbReference type="EMBL" id="MBD2863659.1"/>
    </source>
</evidence>
<protein>
    <submittedName>
        <fullName evidence="2">DUF1700 domain-containing protein</fullName>
    </submittedName>
</protein>
<keyword evidence="3" id="KW-1185">Reference proteome</keyword>
<organism evidence="2 3">
    <name type="scientific">Paenibacillus oceani</name>
    <dbReference type="NCBI Taxonomy" id="2772510"/>
    <lineage>
        <taxon>Bacteria</taxon>
        <taxon>Bacillati</taxon>
        <taxon>Bacillota</taxon>
        <taxon>Bacilli</taxon>
        <taxon>Bacillales</taxon>
        <taxon>Paenibacillaceae</taxon>
        <taxon>Paenibacillus</taxon>
    </lineage>
</organism>
<feature type="transmembrane region" description="Helical" evidence="1">
    <location>
        <begin position="74"/>
        <end position="94"/>
    </location>
</feature>
<comment type="caution">
    <text evidence="2">The sequence shown here is derived from an EMBL/GenBank/DDBJ whole genome shotgun (WGS) entry which is preliminary data.</text>
</comment>
<evidence type="ECO:0000313" key="3">
    <source>
        <dbReference type="Proteomes" id="UP000639396"/>
    </source>
</evidence>
<accession>A0A927H1P4</accession>
<dbReference type="Proteomes" id="UP000639396">
    <property type="component" value="Unassembled WGS sequence"/>
</dbReference>
<keyword evidence="1" id="KW-1133">Transmembrane helix</keyword>
<feature type="transmembrane region" description="Helical" evidence="1">
    <location>
        <begin position="100"/>
        <end position="119"/>
    </location>
</feature>
<dbReference type="EMBL" id="JACXJA010000021">
    <property type="protein sequence ID" value="MBD2863659.1"/>
    <property type="molecule type" value="Genomic_DNA"/>
</dbReference>
<proteinExistence type="predicted"/>
<name>A0A927H1P4_9BACL</name>
<gene>
    <name evidence="2" type="ORF">IDH45_16830</name>
</gene>
<evidence type="ECO:0000256" key="1">
    <source>
        <dbReference type="SAM" id="Phobius"/>
    </source>
</evidence>
<keyword evidence="1" id="KW-0472">Membrane</keyword>